<dbReference type="RefSeq" id="WP_267654918.1">
    <property type="nucleotide sequence ID" value="NZ_JAOVZR010000001.1"/>
</dbReference>
<sequence length="49" mass="5264">MSEPAQQKAPSAGDLATDAAEAIRFYAKEVRARTFPSPNHLFADEGNSV</sequence>
<gene>
    <name evidence="1" type="ORF">OEG84_17460</name>
</gene>
<dbReference type="Proteomes" id="UP001073227">
    <property type="component" value="Unassembled WGS sequence"/>
</dbReference>
<proteinExistence type="predicted"/>
<comment type="caution">
    <text evidence="1">The sequence shown here is derived from an EMBL/GenBank/DDBJ whole genome shotgun (WGS) entry which is preliminary data.</text>
</comment>
<name>A0ABT3ZCB1_9HYPH</name>
<evidence type="ECO:0000313" key="1">
    <source>
        <dbReference type="EMBL" id="MCY0149445.1"/>
    </source>
</evidence>
<reference evidence="1" key="1">
    <citation type="submission" date="2022-10" db="EMBL/GenBank/DDBJ databases">
        <title>Hoeflea sp. G2-23, isolated from marine algae.</title>
        <authorList>
            <person name="Kristyanto S."/>
            <person name="Kim J.M."/>
            <person name="Jeon C.O."/>
        </authorList>
    </citation>
    <scope>NUCLEOTIDE SEQUENCE</scope>
    <source>
        <strain evidence="1">G2-23</strain>
    </source>
</reference>
<dbReference type="EMBL" id="JAOVZR010000001">
    <property type="protein sequence ID" value="MCY0149445.1"/>
    <property type="molecule type" value="Genomic_DNA"/>
</dbReference>
<evidence type="ECO:0000313" key="2">
    <source>
        <dbReference type="Proteomes" id="UP001073227"/>
    </source>
</evidence>
<protein>
    <submittedName>
        <fullName evidence="1">Uncharacterized protein</fullName>
    </submittedName>
</protein>
<keyword evidence="2" id="KW-1185">Reference proteome</keyword>
<organism evidence="1 2">
    <name type="scientific">Hoeflea algicola</name>
    <dbReference type="NCBI Taxonomy" id="2983763"/>
    <lineage>
        <taxon>Bacteria</taxon>
        <taxon>Pseudomonadati</taxon>
        <taxon>Pseudomonadota</taxon>
        <taxon>Alphaproteobacteria</taxon>
        <taxon>Hyphomicrobiales</taxon>
        <taxon>Rhizobiaceae</taxon>
        <taxon>Hoeflea</taxon>
    </lineage>
</organism>
<accession>A0ABT3ZCB1</accession>